<protein>
    <submittedName>
        <fullName evidence="7">Translocation/assembly module TamB domain-containing protein</fullName>
    </submittedName>
</protein>
<keyword evidence="4" id="KW-0472">Membrane</keyword>
<evidence type="ECO:0000256" key="1">
    <source>
        <dbReference type="ARBA" id="ARBA00004167"/>
    </source>
</evidence>
<feature type="domain" description="Translocation and assembly module TamB C-terminal" evidence="6">
    <location>
        <begin position="748"/>
        <end position="1120"/>
    </location>
</feature>
<evidence type="ECO:0000256" key="4">
    <source>
        <dbReference type="ARBA" id="ARBA00023136"/>
    </source>
</evidence>
<evidence type="ECO:0000256" key="2">
    <source>
        <dbReference type="ARBA" id="ARBA00022692"/>
    </source>
</evidence>
<feature type="region of interest" description="Disordered" evidence="5">
    <location>
        <begin position="128"/>
        <end position="170"/>
    </location>
</feature>
<name>A0ABW4KQE5_9BURK</name>
<keyword evidence="8" id="KW-1185">Reference proteome</keyword>
<feature type="compositionally biased region" description="Low complexity" evidence="5">
    <location>
        <begin position="142"/>
        <end position="170"/>
    </location>
</feature>
<evidence type="ECO:0000259" key="6">
    <source>
        <dbReference type="Pfam" id="PF04357"/>
    </source>
</evidence>
<keyword evidence="2" id="KW-0812">Transmembrane</keyword>
<reference evidence="8" key="1">
    <citation type="journal article" date="2019" name="Int. J. Syst. Evol. Microbiol.">
        <title>The Global Catalogue of Microorganisms (GCM) 10K type strain sequencing project: providing services to taxonomists for standard genome sequencing and annotation.</title>
        <authorList>
            <consortium name="The Broad Institute Genomics Platform"/>
            <consortium name="The Broad Institute Genome Sequencing Center for Infectious Disease"/>
            <person name="Wu L."/>
            <person name="Ma J."/>
        </authorList>
    </citation>
    <scope>NUCLEOTIDE SEQUENCE [LARGE SCALE GENOMIC DNA]</scope>
    <source>
        <strain evidence="8">LMG 29247</strain>
    </source>
</reference>
<dbReference type="Pfam" id="PF04357">
    <property type="entry name" value="TamB"/>
    <property type="match status" value="1"/>
</dbReference>
<organism evidence="7 8">
    <name type="scientific">Ottowia flava</name>
    <dbReference type="NCBI Taxonomy" id="2675430"/>
    <lineage>
        <taxon>Bacteria</taxon>
        <taxon>Pseudomonadati</taxon>
        <taxon>Pseudomonadota</taxon>
        <taxon>Betaproteobacteria</taxon>
        <taxon>Burkholderiales</taxon>
        <taxon>Comamonadaceae</taxon>
        <taxon>Ottowia</taxon>
    </lineage>
</organism>
<comment type="caution">
    <text evidence="7">The sequence shown here is derived from an EMBL/GenBank/DDBJ whole genome shotgun (WGS) entry which is preliminary data.</text>
</comment>
<feature type="compositionally biased region" description="Low complexity" evidence="5">
    <location>
        <begin position="854"/>
        <end position="863"/>
    </location>
</feature>
<gene>
    <name evidence="7" type="ORF">ACFSF0_02995</name>
</gene>
<comment type="subcellular location">
    <subcellularLocation>
        <location evidence="1">Membrane</location>
        <topology evidence="1">Single-pass membrane protein</topology>
    </subcellularLocation>
</comment>
<dbReference type="PANTHER" id="PTHR36985">
    <property type="entry name" value="TRANSLOCATION AND ASSEMBLY MODULE SUBUNIT TAMB"/>
    <property type="match status" value="1"/>
</dbReference>
<evidence type="ECO:0000256" key="3">
    <source>
        <dbReference type="ARBA" id="ARBA00022989"/>
    </source>
</evidence>
<evidence type="ECO:0000313" key="7">
    <source>
        <dbReference type="EMBL" id="MFD1709561.1"/>
    </source>
</evidence>
<dbReference type="InterPro" id="IPR007452">
    <property type="entry name" value="TamB_C"/>
</dbReference>
<feature type="non-terminal residue" evidence="7">
    <location>
        <position position="1"/>
    </location>
</feature>
<feature type="region of interest" description="Disordered" evidence="5">
    <location>
        <begin position="847"/>
        <end position="883"/>
    </location>
</feature>
<keyword evidence="3" id="KW-1133">Transmembrane helix</keyword>
<feature type="compositionally biased region" description="Basic and acidic residues" evidence="5">
    <location>
        <begin position="864"/>
        <end position="877"/>
    </location>
</feature>
<evidence type="ECO:0000313" key="8">
    <source>
        <dbReference type="Proteomes" id="UP001597304"/>
    </source>
</evidence>
<evidence type="ECO:0000256" key="5">
    <source>
        <dbReference type="SAM" id="MobiDB-lite"/>
    </source>
</evidence>
<dbReference type="RefSeq" id="WP_377615037.1">
    <property type="nucleotide sequence ID" value="NZ_JBHUEJ010000007.1"/>
</dbReference>
<sequence length="1121" mass="116246">ASAPAAPPAGAASGASPSEIPEAHATARLTPWGAQPLPEAHARVRALDLGAIWAQAPQTHLTGTVDVRPIDGAAKDAAGWVVDADLVNRGAGPWDQRRLPLDRLLADLSWQGGVATVRSLKAELGGGTVESTGRWAQPPATPASAAAAPSSGASATPAPGASAPASTASVPATTTAAAGRWSLDTRIQGVNPAALHSQLAAFPIDGTATVAGEGEAVDFDIALQARPARATAPSRRGESASEALARDLRAVRLRDAQAKGRWVDGLLALSQLRVRTDDAELAGSAQVRPGAVDQLGGQADLRLTAPGAAVQVKGELQPTSGAGTLQAQLQDAARALAWAQKLPGANQALAGAHAKGSARLDGSWRGGWRDPTVQAQLTAPSLDWTPPSTKSAATATPIQLRAVDAQLKGKLAQADLTLQGQVMQGERQLDLRLAASGGRTTPNASLAASSWRSQVSRLQASVRDPALGEGAWQAATTAPVPLSWSPAQGGQFEAGAGELTLTSPAPASQARVAWGPARWRGGELTTTGRITGLPLQWVERFAGSEMQAAGVTGNVIFNGDWDAALGRTLRVTANLARASGDISILTTDGATGVQSRVAAGLRDARLTLTSQGQALQLRLLWDSERAGTVNGQVRTELSTQRGAEGQTQWSWPESAPLQGELKARLPQISAWSVLAPPGWRLRGALAADARIGGTRGNPLVNGTLNADDVALRSVVDGLQFEGGRLRARLDGTRLVIDEFLLRGAGEQGSGGLLRATGQAGLVDGRPQASLRATLEKLRASIRADRQVTVSGNVQAALDGKAISADGQLRVDQARIVLPDENRPSLGDDVIVRGADGKVMYGKEAPGAVARPTSAAGQQVAQRQARSDAARQRSEAKAAEGSTEPLTAKVNVQIDLGDDFSLKGMGIDTRLAGRLTLAANGPLTQMPTLNGRVRTVGGTFRAYGQFLTIQRGFVVFSGQIDNPTLDIVALRPNYTSDQRVGVQVMGSALLPRVRLYSEPALPDNQTLAWLLLGRAAPNSGAEAAMLQSAALALLGGREGRGLAANFGLDELSFSGGGDGAIDSASVTLGKRLSDKLYAAYEHSLAGASGTLMIFYELSRRWTLRGQAGENSAVDLIYRLSFD</sequence>
<dbReference type="EMBL" id="JBHUEJ010000007">
    <property type="protein sequence ID" value="MFD1709561.1"/>
    <property type="molecule type" value="Genomic_DNA"/>
</dbReference>
<dbReference type="Proteomes" id="UP001597304">
    <property type="component" value="Unassembled WGS sequence"/>
</dbReference>
<dbReference type="PANTHER" id="PTHR36985:SF1">
    <property type="entry name" value="TRANSLOCATION AND ASSEMBLY MODULE SUBUNIT TAMB"/>
    <property type="match status" value="1"/>
</dbReference>
<proteinExistence type="predicted"/>
<accession>A0ABW4KQE5</accession>